<evidence type="ECO:0000256" key="4">
    <source>
        <dbReference type="SAM" id="MobiDB-lite"/>
    </source>
</evidence>
<keyword evidence="6" id="KW-1185">Reference proteome</keyword>
<reference evidence="7" key="1">
    <citation type="submission" date="2020-01" db="EMBL/GenBank/DDBJ databases">
        <authorList>
            <consortium name="DOE Joint Genome Institute"/>
            <person name="Haridas S."/>
            <person name="Albert R."/>
            <person name="Binder M."/>
            <person name="Bloem J."/>
            <person name="Labutti K."/>
            <person name="Salamov A."/>
            <person name="Andreopoulos B."/>
            <person name="Baker S.E."/>
            <person name="Barry K."/>
            <person name="Bills G."/>
            <person name="Bluhm B.H."/>
            <person name="Cannon C."/>
            <person name="Castanera R."/>
            <person name="Culley D.E."/>
            <person name="Daum C."/>
            <person name="Ezra D."/>
            <person name="Gonzalez J.B."/>
            <person name="Henrissat B."/>
            <person name="Kuo A."/>
            <person name="Liang C."/>
            <person name="Lipzen A."/>
            <person name="Lutzoni F."/>
            <person name="Magnuson J."/>
            <person name="Mondo S."/>
            <person name="Nolan M."/>
            <person name="Ohm R."/>
            <person name="Pangilinan J."/>
            <person name="Park H.-J."/>
            <person name="Ramirez L."/>
            <person name="Alfaro M."/>
            <person name="Sun H."/>
            <person name="Tritt A."/>
            <person name="Yoshinaga Y."/>
            <person name="Zwiers L.-H."/>
            <person name="Turgeon B.G."/>
            <person name="Goodwin S.B."/>
            <person name="Spatafora J.W."/>
            <person name="Crous P.W."/>
            <person name="Grigoriev I.V."/>
        </authorList>
    </citation>
    <scope>NUCLEOTIDE SEQUENCE</scope>
    <source>
        <strain evidence="7">CBS 342.82</strain>
    </source>
</reference>
<dbReference type="InterPro" id="IPR001138">
    <property type="entry name" value="Zn2Cys6_DnaBD"/>
</dbReference>
<feature type="region of interest" description="Disordered" evidence="4">
    <location>
        <begin position="51"/>
        <end position="70"/>
    </location>
</feature>
<organism evidence="7">
    <name type="scientific">Dissoconium aciculare CBS 342.82</name>
    <dbReference type="NCBI Taxonomy" id="1314786"/>
    <lineage>
        <taxon>Eukaryota</taxon>
        <taxon>Fungi</taxon>
        <taxon>Dikarya</taxon>
        <taxon>Ascomycota</taxon>
        <taxon>Pezizomycotina</taxon>
        <taxon>Dothideomycetes</taxon>
        <taxon>Dothideomycetidae</taxon>
        <taxon>Mycosphaerellales</taxon>
        <taxon>Dissoconiaceae</taxon>
        <taxon>Dissoconium</taxon>
    </lineage>
</organism>
<dbReference type="Proteomes" id="UP000504637">
    <property type="component" value="Unplaced"/>
</dbReference>
<evidence type="ECO:0000256" key="1">
    <source>
        <dbReference type="ARBA" id="ARBA00004123"/>
    </source>
</evidence>
<dbReference type="PROSITE" id="PS00463">
    <property type="entry name" value="ZN2_CY6_FUNGAL_1"/>
    <property type="match status" value="1"/>
</dbReference>
<feature type="domain" description="Zn(2)-C6 fungal-type" evidence="5">
    <location>
        <begin position="107"/>
        <end position="138"/>
    </location>
</feature>
<dbReference type="PANTHER" id="PTHR31001">
    <property type="entry name" value="UNCHARACTERIZED TRANSCRIPTIONAL REGULATORY PROTEIN"/>
    <property type="match status" value="1"/>
</dbReference>
<protein>
    <recommendedName>
        <fullName evidence="5">Zn(2)-C6 fungal-type domain-containing protein</fullName>
    </recommendedName>
</protein>
<accession>A0A6J3MFW7</accession>
<keyword evidence="3" id="KW-0175">Coiled coil</keyword>
<dbReference type="SUPFAM" id="SSF57701">
    <property type="entry name" value="Zn2/Cys6 DNA-binding domain"/>
    <property type="match status" value="1"/>
</dbReference>
<keyword evidence="2" id="KW-0539">Nucleus</keyword>
<dbReference type="GO" id="GO:0005634">
    <property type="term" value="C:nucleus"/>
    <property type="evidence" value="ECO:0007669"/>
    <property type="project" value="UniProtKB-SubCell"/>
</dbReference>
<evidence type="ECO:0000256" key="2">
    <source>
        <dbReference type="ARBA" id="ARBA00023242"/>
    </source>
</evidence>
<reference evidence="7" key="2">
    <citation type="submission" date="2020-04" db="EMBL/GenBank/DDBJ databases">
        <authorList>
            <consortium name="NCBI Genome Project"/>
        </authorList>
    </citation>
    <scope>NUCLEOTIDE SEQUENCE</scope>
    <source>
        <strain evidence="7">CBS 342.82</strain>
    </source>
</reference>
<comment type="subcellular location">
    <subcellularLocation>
        <location evidence="1">Nucleus</location>
    </subcellularLocation>
</comment>
<evidence type="ECO:0000256" key="3">
    <source>
        <dbReference type="SAM" id="Coils"/>
    </source>
</evidence>
<dbReference type="Gene3D" id="4.10.240.10">
    <property type="entry name" value="Zn(2)-C6 fungal-type DNA-binding domain"/>
    <property type="match status" value="1"/>
</dbReference>
<dbReference type="PROSITE" id="PS50048">
    <property type="entry name" value="ZN2_CY6_FUNGAL_2"/>
    <property type="match status" value="1"/>
</dbReference>
<dbReference type="CDD" id="cd00067">
    <property type="entry name" value="GAL4"/>
    <property type="match status" value="1"/>
</dbReference>
<dbReference type="InterPro" id="IPR050613">
    <property type="entry name" value="Sec_Metabolite_Reg"/>
</dbReference>
<dbReference type="Pfam" id="PF00172">
    <property type="entry name" value="Zn_clus"/>
    <property type="match status" value="1"/>
</dbReference>
<sequence>MQSSTSFYAQFSEQFQIQAQMQEYHSYAPGLQGHLLHADWKATASIQYLPRTAQPSQSSSSSTLNMNLAPQSNTQDADAVMMAYSAPQEPRTTPEKARKSFVRARLACLSCRQSKRKCDQQRPCEGCRQRGQEEDCLYDEVVKTQQLEKVVESIEELSQTIRQMTKEMTLLSQRLSAILDRDALRPWNQDQEST</sequence>
<feature type="coiled-coil region" evidence="3">
    <location>
        <begin position="147"/>
        <end position="174"/>
    </location>
</feature>
<dbReference type="SMART" id="SM00066">
    <property type="entry name" value="GAL4"/>
    <property type="match status" value="1"/>
</dbReference>
<evidence type="ECO:0000313" key="6">
    <source>
        <dbReference type="Proteomes" id="UP000504637"/>
    </source>
</evidence>
<evidence type="ECO:0000259" key="5">
    <source>
        <dbReference type="PROSITE" id="PS50048"/>
    </source>
</evidence>
<dbReference type="OrthoDB" id="2123952at2759"/>
<dbReference type="GO" id="GO:0008270">
    <property type="term" value="F:zinc ion binding"/>
    <property type="evidence" value="ECO:0007669"/>
    <property type="project" value="InterPro"/>
</dbReference>
<dbReference type="RefSeq" id="XP_033463896.1">
    <property type="nucleotide sequence ID" value="XM_033603569.1"/>
</dbReference>
<proteinExistence type="predicted"/>
<gene>
    <name evidence="7" type="ORF">K489DRAFT_374940</name>
</gene>
<evidence type="ECO:0000313" key="7">
    <source>
        <dbReference type="RefSeq" id="XP_033463896.1"/>
    </source>
</evidence>
<dbReference type="GO" id="GO:0000981">
    <property type="term" value="F:DNA-binding transcription factor activity, RNA polymerase II-specific"/>
    <property type="evidence" value="ECO:0007669"/>
    <property type="project" value="InterPro"/>
</dbReference>
<reference evidence="7" key="3">
    <citation type="submission" date="2025-08" db="UniProtKB">
        <authorList>
            <consortium name="RefSeq"/>
        </authorList>
    </citation>
    <scope>IDENTIFICATION</scope>
    <source>
        <strain evidence="7">CBS 342.82</strain>
    </source>
</reference>
<dbReference type="GeneID" id="54361369"/>
<dbReference type="InterPro" id="IPR036864">
    <property type="entry name" value="Zn2-C6_fun-type_DNA-bd_sf"/>
</dbReference>
<name>A0A6J3MFW7_9PEZI</name>
<dbReference type="AlphaFoldDB" id="A0A6J3MFW7"/>